<dbReference type="InterPro" id="IPR001466">
    <property type="entry name" value="Beta-lactam-related"/>
</dbReference>
<dbReference type="EMBL" id="JAEUXJ010000015">
    <property type="protein sequence ID" value="MBL6458528.1"/>
    <property type="molecule type" value="Genomic_DNA"/>
</dbReference>
<protein>
    <submittedName>
        <fullName evidence="2">Beta-lactamase family protein</fullName>
    </submittedName>
</protein>
<dbReference type="Pfam" id="PF00144">
    <property type="entry name" value="Beta-lactamase"/>
    <property type="match status" value="1"/>
</dbReference>
<evidence type="ECO:0000259" key="1">
    <source>
        <dbReference type="Pfam" id="PF00144"/>
    </source>
</evidence>
<dbReference type="Proteomes" id="UP000606490">
    <property type="component" value="Unassembled WGS sequence"/>
</dbReference>
<name>A0ABS1VDP2_9PROT</name>
<gene>
    <name evidence="2" type="ORF">JMJ55_24630</name>
</gene>
<accession>A0ABS1VDP2</accession>
<proteinExistence type="predicted"/>
<keyword evidence="3" id="KW-1185">Reference proteome</keyword>
<dbReference type="RefSeq" id="WP_202828264.1">
    <property type="nucleotide sequence ID" value="NZ_JAEUXJ010000015.1"/>
</dbReference>
<reference evidence="2 3" key="1">
    <citation type="submission" date="2021-01" db="EMBL/GenBank/DDBJ databases">
        <title>Belnapia mucosa sp. nov. and Belnapia arida sp. nov., isolated from the Tabernas Desert (Almeria, Spain).</title>
        <authorList>
            <person name="Molina-Menor E."/>
            <person name="Vidal-Verdu A."/>
            <person name="Calonge A."/>
            <person name="Satari L."/>
            <person name="Pereto Magraner J."/>
            <person name="Porcar Miralles M."/>
        </authorList>
    </citation>
    <scope>NUCLEOTIDE SEQUENCE [LARGE SCALE GENOMIC DNA]</scope>
    <source>
        <strain evidence="2 3">T6</strain>
    </source>
</reference>
<feature type="domain" description="Beta-lactamase-related" evidence="1">
    <location>
        <begin position="69"/>
        <end position="360"/>
    </location>
</feature>
<dbReference type="InterPro" id="IPR050789">
    <property type="entry name" value="Diverse_Enzym_Activities"/>
</dbReference>
<dbReference type="Gene3D" id="3.40.710.10">
    <property type="entry name" value="DD-peptidase/beta-lactamase superfamily"/>
    <property type="match status" value="1"/>
</dbReference>
<comment type="caution">
    <text evidence="2">The sequence shown here is derived from an EMBL/GenBank/DDBJ whole genome shotgun (WGS) entry which is preliminary data.</text>
</comment>
<sequence length="376" mass="40728">MPPADIPARWRRAPQNRWAFNHVPEILPTATAAPGTPAPLPACPVSFEDFVVPALRGRKLSLAEFLAATATDAILILQDGQVVLEHYAEEAAPDRPHILMSATKSVTGLVAGILAGAGRLAIDGLVTDVLPELAGTAYRGATLRHLLDMRCGVALDDAAQRAYAAAANWDPVPPGTEPDNLHDFYRGLAVPHHPHGGPFRYVSANTDLLGWVMERATGERFATLLERLLWRPMGAESPAHVTLDRAGAPRCTGGVCATVRDFARLGQLVVEGGRGIIPAGWIADMETGGDHEAWRQGDFSAGAFSRLRMKYRSGWYVIDEEPRILFAMGIHGQNLFIDRANRLVIAKLSSQDNPIDAEAIGLTHRFLPAVRRYLVG</sequence>
<dbReference type="InterPro" id="IPR012338">
    <property type="entry name" value="Beta-lactam/transpept-like"/>
</dbReference>
<dbReference type="PANTHER" id="PTHR43283:SF7">
    <property type="entry name" value="BETA-LACTAMASE-RELATED DOMAIN-CONTAINING PROTEIN"/>
    <property type="match status" value="1"/>
</dbReference>
<evidence type="ECO:0000313" key="3">
    <source>
        <dbReference type="Proteomes" id="UP000606490"/>
    </source>
</evidence>
<dbReference type="PANTHER" id="PTHR43283">
    <property type="entry name" value="BETA-LACTAMASE-RELATED"/>
    <property type="match status" value="1"/>
</dbReference>
<organism evidence="2 3">
    <name type="scientific">Belnapia mucosa</name>
    <dbReference type="NCBI Taxonomy" id="2804532"/>
    <lineage>
        <taxon>Bacteria</taxon>
        <taxon>Pseudomonadati</taxon>
        <taxon>Pseudomonadota</taxon>
        <taxon>Alphaproteobacteria</taxon>
        <taxon>Acetobacterales</taxon>
        <taxon>Roseomonadaceae</taxon>
        <taxon>Belnapia</taxon>
    </lineage>
</organism>
<dbReference type="SUPFAM" id="SSF56601">
    <property type="entry name" value="beta-lactamase/transpeptidase-like"/>
    <property type="match status" value="1"/>
</dbReference>
<evidence type="ECO:0000313" key="2">
    <source>
        <dbReference type="EMBL" id="MBL6458528.1"/>
    </source>
</evidence>